<dbReference type="AlphaFoldDB" id="A0A2M9XEE5"/>
<dbReference type="PANTHER" id="PTHR11138:SF5">
    <property type="entry name" value="METHIONYL-TRNA FORMYLTRANSFERASE, MITOCHONDRIAL"/>
    <property type="match status" value="1"/>
</dbReference>
<evidence type="ECO:0000259" key="10">
    <source>
        <dbReference type="Pfam" id="PF02911"/>
    </source>
</evidence>
<evidence type="ECO:0000256" key="8">
    <source>
        <dbReference type="HAMAP-Rule" id="MF_00182"/>
    </source>
</evidence>
<dbReference type="EC" id="2.1.2.9" evidence="3 8"/>
<dbReference type="HAMAP" id="MF_00182">
    <property type="entry name" value="Formyl_trans"/>
    <property type="match status" value="1"/>
</dbReference>
<dbReference type="InterPro" id="IPR036477">
    <property type="entry name" value="Formyl_transf_N_sf"/>
</dbReference>
<organism evidence="11 12">
    <name type="scientific">Leptospira hartskeerlii</name>
    <dbReference type="NCBI Taxonomy" id="2023177"/>
    <lineage>
        <taxon>Bacteria</taxon>
        <taxon>Pseudomonadati</taxon>
        <taxon>Spirochaetota</taxon>
        <taxon>Spirochaetia</taxon>
        <taxon>Leptospirales</taxon>
        <taxon>Leptospiraceae</taxon>
        <taxon>Leptospira</taxon>
    </lineage>
</organism>
<evidence type="ECO:0000256" key="6">
    <source>
        <dbReference type="ARBA" id="ARBA00022917"/>
    </source>
</evidence>
<evidence type="ECO:0000313" key="12">
    <source>
        <dbReference type="Proteomes" id="UP000232196"/>
    </source>
</evidence>
<comment type="catalytic activity">
    <reaction evidence="7 8">
        <text>L-methionyl-tRNA(fMet) + (6R)-10-formyltetrahydrofolate = N-formyl-L-methionyl-tRNA(fMet) + (6S)-5,6,7,8-tetrahydrofolate + H(+)</text>
        <dbReference type="Rhea" id="RHEA:24380"/>
        <dbReference type="Rhea" id="RHEA-COMP:9952"/>
        <dbReference type="Rhea" id="RHEA-COMP:9953"/>
        <dbReference type="ChEBI" id="CHEBI:15378"/>
        <dbReference type="ChEBI" id="CHEBI:57453"/>
        <dbReference type="ChEBI" id="CHEBI:78530"/>
        <dbReference type="ChEBI" id="CHEBI:78844"/>
        <dbReference type="ChEBI" id="CHEBI:195366"/>
        <dbReference type="EC" id="2.1.2.9"/>
    </reaction>
</comment>
<sequence length="314" mass="35328">MKIAFFGTPEPSAKLLQALLQESEIQVQFVVTNPDRPKGRSKTLVPSPVKEVALAANLPVFQYESIKKEKEEALQNLAKFDAELYVVFAYGSILPKEIFSYPKFGSINLHGSILPDLRGASPVQTSLWKGYTKSGISIQYLGEKMDEGDIIAIQEVDVDLEDDTGTLMEKITQAGIQRLIPFLKGPRTSPFAASPQDHSKATYCTKIQAEDRVLDVKLSAIEIHNRIRALSPDLGGYCRFRDKRMVLWKTRPVDFSETPIQPGKLKRMDKKALLLQCGDGRFLEILSVQPENKNRMTVADFMNGFRISDEDRFE</sequence>
<evidence type="ECO:0000256" key="2">
    <source>
        <dbReference type="ARBA" id="ARBA00010699"/>
    </source>
</evidence>
<dbReference type="SUPFAM" id="SSF53328">
    <property type="entry name" value="Formyltransferase"/>
    <property type="match status" value="1"/>
</dbReference>
<accession>A0A2M9XEE5</accession>
<dbReference type="Gene3D" id="3.10.25.10">
    <property type="entry name" value="Formyl transferase, C-terminal domain"/>
    <property type="match status" value="1"/>
</dbReference>
<dbReference type="GO" id="GO:0004479">
    <property type="term" value="F:methionyl-tRNA formyltransferase activity"/>
    <property type="evidence" value="ECO:0007669"/>
    <property type="project" value="UniProtKB-UniRule"/>
</dbReference>
<evidence type="ECO:0000256" key="5">
    <source>
        <dbReference type="ARBA" id="ARBA00022679"/>
    </source>
</evidence>
<dbReference type="GO" id="GO:0005829">
    <property type="term" value="C:cytosol"/>
    <property type="evidence" value="ECO:0007669"/>
    <property type="project" value="TreeGrafter"/>
</dbReference>
<dbReference type="RefSeq" id="WP_100705846.1">
    <property type="nucleotide sequence ID" value="NZ_NPDL01000003.1"/>
</dbReference>
<dbReference type="CDD" id="cd08646">
    <property type="entry name" value="FMT_core_Met-tRNA-FMT_N"/>
    <property type="match status" value="1"/>
</dbReference>
<dbReference type="InterPro" id="IPR002376">
    <property type="entry name" value="Formyl_transf_N"/>
</dbReference>
<dbReference type="InterPro" id="IPR005793">
    <property type="entry name" value="Formyl_trans_C"/>
</dbReference>
<dbReference type="SUPFAM" id="SSF50486">
    <property type="entry name" value="FMT C-terminal domain-like"/>
    <property type="match status" value="1"/>
</dbReference>
<evidence type="ECO:0000256" key="7">
    <source>
        <dbReference type="ARBA" id="ARBA00048558"/>
    </source>
</evidence>
<feature type="domain" description="Formyl transferase C-terminal" evidence="10">
    <location>
        <begin position="206"/>
        <end position="306"/>
    </location>
</feature>
<name>A0A2M9XEE5_9LEPT</name>
<reference evidence="11 12" key="1">
    <citation type="submission" date="2017-07" db="EMBL/GenBank/DDBJ databases">
        <title>Leptospira spp. isolated from tropical soils.</title>
        <authorList>
            <person name="Thibeaux R."/>
            <person name="Iraola G."/>
            <person name="Ferres I."/>
            <person name="Bierque E."/>
            <person name="Girault D."/>
            <person name="Soupe-Gilbert M.-E."/>
            <person name="Picardeau M."/>
            <person name="Goarant C."/>
        </authorList>
    </citation>
    <scope>NUCLEOTIDE SEQUENCE [LARGE SCALE GENOMIC DNA]</scope>
    <source>
        <strain evidence="11 12">MCA1-C-A1</strain>
    </source>
</reference>
<keyword evidence="12" id="KW-1185">Reference proteome</keyword>
<dbReference type="Gene3D" id="3.40.50.170">
    <property type="entry name" value="Formyl transferase, N-terminal domain"/>
    <property type="match status" value="1"/>
</dbReference>
<feature type="binding site" evidence="8">
    <location>
        <begin position="112"/>
        <end position="115"/>
    </location>
    <ligand>
        <name>(6S)-5,6,7,8-tetrahydrofolate</name>
        <dbReference type="ChEBI" id="CHEBI:57453"/>
    </ligand>
</feature>
<dbReference type="InterPro" id="IPR005794">
    <property type="entry name" value="Fmt"/>
</dbReference>
<dbReference type="Pfam" id="PF00551">
    <property type="entry name" value="Formyl_trans_N"/>
    <property type="match status" value="1"/>
</dbReference>
<dbReference type="InterPro" id="IPR037022">
    <property type="entry name" value="Formyl_trans_C_sf"/>
</dbReference>
<dbReference type="EMBL" id="NPDN01000003">
    <property type="protein sequence ID" value="PJZ26047.1"/>
    <property type="molecule type" value="Genomic_DNA"/>
</dbReference>
<comment type="caution">
    <text evidence="11">The sequence shown here is derived from an EMBL/GenBank/DDBJ whole genome shotgun (WGS) entry which is preliminary data.</text>
</comment>
<dbReference type="NCBIfam" id="TIGR00460">
    <property type="entry name" value="fmt"/>
    <property type="match status" value="1"/>
</dbReference>
<evidence type="ECO:0000256" key="4">
    <source>
        <dbReference type="ARBA" id="ARBA00016014"/>
    </source>
</evidence>
<evidence type="ECO:0000256" key="3">
    <source>
        <dbReference type="ARBA" id="ARBA00012261"/>
    </source>
</evidence>
<dbReference type="CDD" id="cd08704">
    <property type="entry name" value="Met_tRNA_FMT_C"/>
    <property type="match status" value="1"/>
</dbReference>
<dbReference type="InterPro" id="IPR041711">
    <property type="entry name" value="Met-tRNA-FMT_N"/>
</dbReference>
<comment type="similarity">
    <text evidence="2 8">Belongs to the Fmt family.</text>
</comment>
<dbReference type="InterPro" id="IPR011034">
    <property type="entry name" value="Formyl_transferase-like_C_sf"/>
</dbReference>
<dbReference type="InterPro" id="IPR044135">
    <property type="entry name" value="Met-tRNA-FMT_C"/>
</dbReference>
<keyword evidence="5 8" id="KW-0808">Transferase</keyword>
<dbReference type="Pfam" id="PF02911">
    <property type="entry name" value="Formyl_trans_C"/>
    <property type="match status" value="1"/>
</dbReference>
<comment type="function">
    <text evidence="1 8">Attaches a formyl group to the free amino group of methionyl-tRNA(fMet). The formyl group appears to play a dual role in the initiator identity of N-formylmethionyl-tRNA by promoting its recognition by IF2 and preventing the misappropriation of this tRNA by the elongation apparatus.</text>
</comment>
<protein>
    <recommendedName>
        <fullName evidence="4 8">Methionyl-tRNA formyltransferase</fullName>
        <ecNumber evidence="3 8">2.1.2.9</ecNumber>
    </recommendedName>
</protein>
<dbReference type="Proteomes" id="UP000232196">
    <property type="component" value="Unassembled WGS sequence"/>
</dbReference>
<gene>
    <name evidence="8" type="primary">fmt</name>
    <name evidence="11" type="ORF">CH357_05970</name>
</gene>
<evidence type="ECO:0000256" key="1">
    <source>
        <dbReference type="ARBA" id="ARBA00002606"/>
    </source>
</evidence>
<evidence type="ECO:0000313" key="11">
    <source>
        <dbReference type="EMBL" id="PJZ26047.1"/>
    </source>
</evidence>
<dbReference type="OrthoDB" id="9802815at2"/>
<evidence type="ECO:0000259" key="9">
    <source>
        <dbReference type="Pfam" id="PF00551"/>
    </source>
</evidence>
<dbReference type="PANTHER" id="PTHR11138">
    <property type="entry name" value="METHIONYL-TRNA FORMYLTRANSFERASE"/>
    <property type="match status" value="1"/>
</dbReference>
<keyword evidence="6 8" id="KW-0648">Protein biosynthesis</keyword>
<proteinExistence type="inferred from homology"/>
<feature type="domain" description="Formyl transferase N-terminal" evidence="9">
    <location>
        <begin position="1"/>
        <end position="179"/>
    </location>
</feature>